<dbReference type="Proteomes" id="UP000177169">
    <property type="component" value="Unassembled WGS sequence"/>
</dbReference>
<dbReference type="STRING" id="1802505.A3D01_00960"/>
<gene>
    <name evidence="2" type="ORF">A3D01_00960</name>
</gene>
<evidence type="ECO:0000256" key="1">
    <source>
        <dbReference type="SAM" id="MobiDB-lite"/>
    </source>
</evidence>
<dbReference type="AlphaFoldDB" id="A0A1F7Z192"/>
<protein>
    <submittedName>
        <fullName evidence="2">Uncharacterized protein</fullName>
    </submittedName>
</protein>
<comment type="caution">
    <text evidence="2">The sequence shown here is derived from an EMBL/GenBank/DDBJ whole genome shotgun (WGS) entry which is preliminary data.</text>
</comment>
<dbReference type="EMBL" id="MGGR01000028">
    <property type="protein sequence ID" value="OGM32728.1"/>
    <property type="molecule type" value="Genomic_DNA"/>
</dbReference>
<name>A0A1F7Z192_9BACT</name>
<sequence length="429" mass="48366">MNQTTKEGDFQLPDGVQKGRDFFGQGSIESTGERLAARIRSRMPDEKADLLIVDTGKAFFLNLPTLADEVGKGVSIWVPRYDSYTGAIYTTRWDTPHTHQTDRGRGIADSEKYQVISKPLYRSSVDLNSFPKSWTVARLVPQEVWNGLEAALRQQDEIRVDYGGGPGAEQQVVEDLLVGIRSLAEVFKEEEITENTLQEISRQTEGFLEGVGLASAREGTRKNLANAMYKSAELDRKDRVNPMISRVRLRSAYLQTVKREVVGKLIKEKSNNVFELLLLEREVTRDMLISVDEAADWFLNEYPVFINPDSFMTRSDFSDAAVLSTVNSLRGLVNANLKQVKVAPYLAPARIAEVLLTEAKYKSRKEQIDLTRILGVVNMEGLMDITSCEDFIRRRQPHEAIERMLQAQGVIRASLEDSDNSVYTVFSSQ</sequence>
<organism evidence="2 3">
    <name type="scientific">Candidatus Woesebacteria bacterium RIFCSPHIGHO2_02_FULL_39_13</name>
    <dbReference type="NCBI Taxonomy" id="1802505"/>
    <lineage>
        <taxon>Bacteria</taxon>
        <taxon>Candidatus Woeseibacteriota</taxon>
    </lineage>
</organism>
<feature type="region of interest" description="Disordered" evidence="1">
    <location>
        <begin position="1"/>
        <end position="26"/>
    </location>
</feature>
<evidence type="ECO:0000313" key="2">
    <source>
        <dbReference type="EMBL" id="OGM32728.1"/>
    </source>
</evidence>
<proteinExistence type="predicted"/>
<evidence type="ECO:0000313" key="3">
    <source>
        <dbReference type="Proteomes" id="UP000177169"/>
    </source>
</evidence>
<accession>A0A1F7Z192</accession>
<reference evidence="2 3" key="1">
    <citation type="journal article" date="2016" name="Nat. Commun.">
        <title>Thousands of microbial genomes shed light on interconnected biogeochemical processes in an aquifer system.</title>
        <authorList>
            <person name="Anantharaman K."/>
            <person name="Brown C.T."/>
            <person name="Hug L.A."/>
            <person name="Sharon I."/>
            <person name="Castelle C.J."/>
            <person name="Probst A.J."/>
            <person name="Thomas B.C."/>
            <person name="Singh A."/>
            <person name="Wilkins M.J."/>
            <person name="Karaoz U."/>
            <person name="Brodie E.L."/>
            <person name="Williams K.H."/>
            <person name="Hubbard S.S."/>
            <person name="Banfield J.F."/>
        </authorList>
    </citation>
    <scope>NUCLEOTIDE SEQUENCE [LARGE SCALE GENOMIC DNA]</scope>
</reference>